<dbReference type="InterPro" id="IPR058922">
    <property type="entry name" value="WHD_DRP"/>
</dbReference>
<feature type="domain" description="Disease resistance R13L4/SHOC-2-like LRR" evidence="5">
    <location>
        <begin position="296"/>
        <end position="659"/>
    </location>
</feature>
<dbReference type="EMBL" id="KD129420">
    <property type="protein sequence ID" value="EMS58704.1"/>
    <property type="molecule type" value="Genomic_DNA"/>
</dbReference>
<dbReference type="Gene3D" id="3.40.50.300">
    <property type="entry name" value="P-loop containing nucleotide triphosphate hydrolases"/>
    <property type="match status" value="1"/>
</dbReference>
<dbReference type="Pfam" id="PF00931">
    <property type="entry name" value="NB-ARC"/>
    <property type="match status" value="1"/>
</dbReference>
<dbReference type="AlphaFoldDB" id="M8ADN3"/>
<evidence type="ECO:0000256" key="1">
    <source>
        <dbReference type="ARBA" id="ARBA00022737"/>
    </source>
</evidence>
<dbReference type="InterPro" id="IPR027417">
    <property type="entry name" value="P-loop_NTPase"/>
</dbReference>
<evidence type="ECO:0000259" key="3">
    <source>
        <dbReference type="Pfam" id="PF00931"/>
    </source>
</evidence>
<dbReference type="Pfam" id="PF23598">
    <property type="entry name" value="LRR_14"/>
    <property type="match status" value="1"/>
</dbReference>
<dbReference type="InterPro" id="IPR036388">
    <property type="entry name" value="WH-like_DNA-bd_sf"/>
</dbReference>
<feature type="domain" description="NB-ARC" evidence="3">
    <location>
        <begin position="14"/>
        <end position="63"/>
    </location>
</feature>
<sequence length="676" mass="76459">MFDKARYFPTGQIFKQKISRYFILIDDVWDTQTWEDLDCAFIRNGLGSVILTTTRINDVAKLCCPSQGDLVYKIRPLDIVDSKMLFFKRIFGCEEKCPPNLKEASEDILKKCGGLPLAINAISSLLASHKESREEWERVRHSIGISQGKASEIDAMTYILSLSYFDLPLYLRSCLLYLTMFPEDHLINPQRLVCRWISEGFIHAENAEDLVELGETYLYELINRSLIQPVDIGRFDEKATWCQVHDTILDFLTYKSTEEKFCTVLTGPSKPVNRVRRLSLVGNEDAQSIEQLDLSHARSLGAFGSSREYLPSLARLNALRILDINGCRGLGNQHVKDIGRLLQLRHLDISLTGITELPKEIGDLEYLEIMDASSCPRLVELPESVSRLKRLASLLVSGKTRLPDKIGNMTKLQRLGYINPFMQSLDFLEGLGELANLRNLSIFWDTDNESDKASYKKQKLVSSLCKLERYKLHDLYVSFNLTEKDAIFIDHSLFPALKSIREISFGSGQLCWITKWMVSLVNLQILNVVGGELEQQDIELVGSIPNLLKLLFTHDVRGPIIIGGGFQRLQELEFDPCATTLMFKEGAMPNLKCLNHHIRPLDFKSAHGDAGFNIGMQHLWSLAQVHVRVYCAGVRVADLEAAEGAFKSMANAHPNRPTFGITQSSAHRILQGDERS</sequence>
<dbReference type="SUPFAM" id="SSF52540">
    <property type="entry name" value="P-loop containing nucleoside triphosphate hydrolases"/>
    <property type="match status" value="1"/>
</dbReference>
<evidence type="ECO:0000256" key="2">
    <source>
        <dbReference type="ARBA" id="ARBA00022821"/>
    </source>
</evidence>
<dbReference type="Gene3D" id="1.10.10.10">
    <property type="entry name" value="Winged helix-like DNA-binding domain superfamily/Winged helix DNA-binding domain"/>
    <property type="match status" value="1"/>
</dbReference>
<dbReference type="PRINTS" id="PR00364">
    <property type="entry name" value="DISEASERSIST"/>
</dbReference>
<dbReference type="eggNOG" id="KOG4658">
    <property type="taxonomic scope" value="Eukaryota"/>
</dbReference>
<feature type="domain" description="Disease resistance protein winged helix" evidence="4">
    <location>
        <begin position="180"/>
        <end position="251"/>
    </location>
</feature>
<evidence type="ECO:0000259" key="5">
    <source>
        <dbReference type="Pfam" id="PF23598"/>
    </source>
</evidence>
<dbReference type="SUPFAM" id="SSF52058">
    <property type="entry name" value="L domain-like"/>
    <property type="match status" value="1"/>
</dbReference>
<dbReference type="OMA" id="DFGIHHL"/>
<dbReference type="PANTHER" id="PTHR23155">
    <property type="entry name" value="DISEASE RESISTANCE PROTEIN RP"/>
    <property type="match status" value="1"/>
</dbReference>
<dbReference type="InterPro" id="IPR032675">
    <property type="entry name" value="LRR_dom_sf"/>
</dbReference>
<dbReference type="GO" id="GO:0009626">
    <property type="term" value="P:plant-type hypersensitive response"/>
    <property type="evidence" value="ECO:0007669"/>
    <property type="project" value="UniProtKB-ARBA"/>
</dbReference>
<dbReference type="InterPro" id="IPR002182">
    <property type="entry name" value="NB-ARC"/>
</dbReference>
<reference evidence="6" key="1">
    <citation type="journal article" date="2013" name="Nature">
        <title>Draft genome of the wheat A-genome progenitor Triticum urartu.</title>
        <authorList>
            <person name="Ling H.Q."/>
            <person name="Zhao S."/>
            <person name="Liu D."/>
            <person name="Wang J."/>
            <person name="Sun H."/>
            <person name="Zhang C."/>
            <person name="Fan H."/>
            <person name="Li D."/>
            <person name="Dong L."/>
            <person name="Tao Y."/>
            <person name="Gao C."/>
            <person name="Wu H."/>
            <person name="Li Y."/>
            <person name="Cui Y."/>
            <person name="Guo X."/>
            <person name="Zheng S."/>
            <person name="Wang B."/>
            <person name="Yu K."/>
            <person name="Liang Q."/>
            <person name="Yang W."/>
            <person name="Lou X."/>
            <person name="Chen J."/>
            <person name="Feng M."/>
            <person name="Jian J."/>
            <person name="Zhang X."/>
            <person name="Luo G."/>
            <person name="Jiang Y."/>
            <person name="Liu J."/>
            <person name="Wang Z."/>
            <person name="Sha Y."/>
            <person name="Zhang B."/>
            <person name="Wu H."/>
            <person name="Tang D."/>
            <person name="Shen Q."/>
            <person name="Xue P."/>
            <person name="Zou S."/>
            <person name="Wang X."/>
            <person name="Liu X."/>
            <person name="Wang F."/>
            <person name="Yang Y."/>
            <person name="An X."/>
            <person name="Dong Z."/>
            <person name="Zhang K."/>
            <person name="Zhang X."/>
            <person name="Luo M.C."/>
            <person name="Dvorak J."/>
            <person name="Tong Y."/>
            <person name="Wang J."/>
            <person name="Yang H."/>
            <person name="Li Z."/>
            <person name="Wang D."/>
            <person name="Zhang A."/>
            <person name="Wang J."/>
        </authorList>
    </citation>
    <scope>NUCLEOTIDE SEQUENCE</scope>
</reference>
<accession>M8ADN3</accession>
<dbReference type="GO" id="GO:0002758">
    <property type="term" value="P:innate immune response-activating signaling pathway"/>
    <property type="evidence" value="ECO:0007669"/>
    <property type="project" value="UniProtKB-ARBA"/>
</dbReference>
<evidence type="ECO:0000259" key="4">
    <source>
        <dbReference type="Pfam" id="PF23559"/>
    </source>
</evidence>
<dbReference type="InterPro" id="IPR042197">
    <property type="entry name" value="Apaf_helical"/>
</dbReference>
<keyword evidence="2" id="KW-0611">Plant defense</keyword>
<dbReference type="FunFam" id="1.10.10.10:FF:000322">
    <property type="entry name" value="Probable disease resistance protein At1g63360"/>
    <property type="match status" value="1"/>
</dbReference>
<dbReference type="InterPro" id="IPR055414">
    <property type="entry name" value="LRR_R13L4/SHOC2-like"/>
</dbReference>
<gene>
    <name evidence="6" type="ORF">TRIUR3_07429</name>
</gene>
<organism evidence="6">
    <name type="scientific">Triticum urartu</name>
    <name type="common">Red wild einkorn</name>
    <name type="synonym">Crithodium urartu</name>
    <dbReference type="NCBI Taxonomy" id="4572"/>
    <lineage>
        <taxon>Eukaryota</taxon>
        <taxon>Viridiplantae</taxon>
        <taxon>Streptophyta</taxon>
        <taxon>Embryophyta</taxon>
        <taxon>Tracheophyta</taxon>
        <taxon>Spermatophyta</taxon>
        <taxon>Magnoliopsida</taxon>
        <taxon>Liliopsida</taxon>
        <taxon>Poales</taxon>
        <taxon>Poaceae</taxon>
        <taxon>BOP clade</taxon>
        <taxon>Pooideae</taxon>
        <taxon>Triticodae</taxon>
        <taxon>Triticeae</taxon>
        <taxon>Triticinae</taxon>
        <taxon>Triticum</taxon>
    </lineage>
</organism>
<dbReference type="InterPro" id="IPR044974">
    <property type="entry name" value="Disease_R_plants"/>
</dbReference>
<proteinExistence type="predicted"/>
<dbReference type="Gene3D" id="1.10.8.430">
    <property type="entry name" value="Helical domain of apoptotic protease-activating factors"/>
    <property type="match status" value="1"/>
</dbReference>
<dbReference type="STRING" id="4572.M8ADN3"/>
<dbReference type="GO" id="GO:0042742">
    <property type="term" value="P:defense response to bacterium"/>
    <property type="evidence" value="ECO:0007669"/>
    <property type="project" value="UniProtKB-ARBA"/>
</dbReference>
<protein>
    <submittedName>
        <fullName evidence="6">Disease resistance protein RGA2</fullName>
    </submittedName>
</protein>
<dbReference type="Gene3D" id="3.80.10.10">
    <property type="entry name" value="Ribonuclease Inhibitor"/>
    <property type="match status" value="1"/>
</dbReference>
<name>M8ADN3_TRIUA</name>
<dbReference type="PANTHER" id="PTHR23155:SF901">
    <property type="entry name" value="DISEASE RESISTANCE PROTEIN RPM1"/>
    <property type="match status" value="1"/>
</dbReference>
<evidence type="ECO:0000313" key="6">
    <source>
        <dbReference type="EMBL" id="EMS58704.1"/>
    </source>
</evidence>
<dbReference type="Pfam" id="PF23559">
    <property type="entry name" value="WHD_DRP"/>
    <property type="match status" value="1"/>
</dbReference>
<dbReference type="GO" id="GO:0043531">
    <property type="term" value="F:ADP binding"/>
    <property type="evidence" value="ECO:0007669"/>
    <property type="project" value="InterPro"/>
</dbReference>
<keyword evidence="1" id="KW-0677">Repeat</keyword>